<keyword evidence="2" id="KW-1185">Reference proteome</keyword>
<evidence type="ECO:0000313" key="1">
    <source>
        <dbReference type="EMBL" id="GHA17047.1"/>
    </source>
</evidence>
<dbReference type="AlphaFoldDB" id="A0A918VPE0"/>
<comment type="caution">
    <text evidence="1">The sequence shown here is derived from an EMBL/GenBank/DDBJ whole genome shotgun (WGS) entry which is preliminary data.</text>
</comment>
<gene>
    <name evidence="1" type="ORF">GCM10007989_10310</name>
</gene>
<evidence type="ECO:0000313" key="2">
    <source>
        <dbReference type="Proteomes" id="UP000646579"/>
    </source>
</evidence>
<organism evidence="1 2">
    <name type="scientific">Devosia pacifica</name>
    <dbReference type="NCBI Taxonomy" id="1335967"/>
    <lineage>
        <taxon>Bacteria</taxon>
        <taxon>Pseudomonadati</taxon>
        <taxon>Pseudomonadota</taxon>
        <taxon>Alphaproteobacteria</taxon>
        <taxon>Hyphomicrobiales</taxon>
        <taxon>Devosiaceae</taxon>
        <taxon>Devosia</taxon>
    </lineage>
</organism>
<reference evidence="1" key="2">
    <citation type="submission" date="2020-09" db="EMBL/GenBank/DDBJ databases">
        <authorList>
            <person name="Sun Q."/>
            <person name="Kim S."/>
        </authorList>
    </citation>
    <scope>NUCLEOTIDE SEQUENCE</scope>
    <source>
        <strain evidence="1">KCTC 32437</strain>
    </source>
</reference>
<name>A0A918VPE0_9HYPH</name>
<reference evidence="1" key="1">
    <citation type="journal article" date="2014" name="Int. J. Syst. Evol. Microbiol.">
        <title>Complete genome sequence of Corynebacterium casei LMG S-19264T (=DSM 44701T), isolated from a smear-ripened cheese.</title>
        <authorList>
            <consortium name="US DOE Joint Genome Institute (JGI-PGF)"/>
            <person name="Walter F."/>
            <person name="Albersmeier A."/>
            <person name="Kalinowski J."/>
            <person name="Ruckert C."/>
        </authorList>
    </citation>
    <scope>NUCLEOTIDE SEQUENCE</scope>
    <source>
        <strain evidence="1">KCTC 32437</strain>
    </source>
</reference>
<sequence length="45" mass="4965">MLKRQSEFFAKLKLAHSGPPESKQDRIVTGLKAALTHRNDKGAMG</sequence>
<accession>A0A918VPE0</accession>
<protein>
    <submittedName>
        <fullName evidence="1">Uncharacterized protein</fullName>
    </submittedName>
</protein>
<dbReference type="EMBL" id="BMZE01000001">
    <property type="protein sequence ID" value="GHA17047.1"/>
    <property type="molecule type" value="Genomic_DNA"/>
</dbReference>
<proteinExistence type="predicted"/>
<dbReference type="Proteomes" id="UP000646579">
    <property type="component" value="Unassembled WGS sequence"/>
</dbReference>